<dbReference type="CDD" id="cd00065">
    <property type="entry name" value="FYVE_like_SF"/>
    <property type="match status" value="1"/>
</dbReference>
<feature type="compositionally biased region" description="Basic residues" evidence="10">
    <location>
        <begin position="387"/>
        <end position="397"/>
    </location>
</feature>
<keyword evidence="6" id="KW-0832">Ubl conjugation</keyword>
<accession>A0A0C9TVI1</accession>
<evidence type="ECO:0000256" key="4">
    <source>
        <dbReference type="ARBA" id="ARBA00022499"/>
    </source>
</evidence>
<dbReference type="Pfam" id="PF10497">
    <property type="entry name" value="zf-4CXXC_R1"/>
    <property type="match status" value="1"/>
</dbReference>
<evidence type="ECO:0000259" key="11">
    <source>
        <dbReference type="Pfam" id="PF10497"/>
    </source>
</evidence>
<proteinExistence type="predicted"/>
<dbReference type="Proteomes" id="UP000054279">
    <property type="component" value="Unassembled WGS sequence"/>
</dbReference>
<dbReference type="InterPro" id="IPR040221">
    <property type="entry name" value="CDCA7/CDA7L"/>
</dbReference>
<feature type="compositionally biased region" description="Polar residues" evidence="10">
    <location>
        <begin position="322"/>
        <end position="340"/>
    </location>
</feature>
<keyword evidence="13" id="KW-1185">Reference proteome</keyword>
<evidence type="ECO:0000256" key="7">
    <source>
        <dbReference type="ARBA" id="ARBA00023015"/>
    </source>
</evidence>
<evidence type="ECO:0000256" key="1">
    <source>
        <dbReference type="ARBA" id="ARBA00004123"/>
    </source>
</evidence>
<evidence type="ECO:0000256" key="8">
    <source>
        <dbReference type="ARBA" id="ARBA00023163"/>
    </source>
</evidence>
<dbReference type="HOGENOM" id="CLU_455733_0_0_1"/>
<evidence type="ECO:0000256" key="6">
    <source>
        <dbReference type="ARBA" id="ARBA00022843"/>
    </source>
</evidence>
<feature type="region of interest" description="Disordered" evidence="10">
    <location>
        <begin position="284"/>
        <end position="340"/>
    </location>
</feature>
<keyword evidence="8" id="KW-0804">Transcription</keyword>
<sequence>MKKRRTRRMKELSPVTDDELISVTISARRPKWRPFYIDLPSIFSIDRAKYQRLSNDALHTIENISISTPRYISPPSSPGYSTPALISDYGSSDKPHPVARKVKSKRKLKPKRMKRMKREAEDDEYTCHQCRRKDNRPKMNCRYVRPNGQMCTLYYCDRCIYVRYGEEFDPGKTAWRCPRCYDNCNCSLCLRKAGLGNIMDSNEFKADVAAVVSARGVTLKTGVPDDAAIDMRTFLAQRDLVKGNEDWTADSSKRRRYYIGNKMTDEKKADYKMEDLAAILKELEADVDETENPSPANGSETIRADSIPPQGGTVKVVPLESDPSTDAPQGSISQTVPQSDTMEIMTLAPSDTILTEASTSTPTVVERKVRFFIGKPPPGVKIPSVRRSSKNAKRRKEIKAEEEASDPYPSLDTENNDASSVIVANPPNEAPPQDIAMRDDSVEHPEASASTSTTSHLDIPVFSQSQETKDSTTPKGSPPHPHGPILVPNEPTLVPNQSYLVKGSDEWTNYSRTELLDPPTSTYEDPYQRMSISSLSTHALRAGCNPDVMLYNGHVESDDLWDDIPPLSTFTSTAATATTAVGLTYLPDPSATMTYSPRI</sequence>
<dbReference type="OrthoDB" id="298344at2759"/>
<name>A0A0C9TVI1_SPHS4</name>
<reference evidence="12 13" key="1">
    <citation type="submission" date="2014-06" db="EMBL/GenBank/DDBJ databases">
        <title>Evolutionary Origins and Diversification of the Mycorrhizal Mutualists.</title>
        <authorList>
            <consortium name="DOE Joint Genome Institute"/>
            <consortium name="Mycorrhizal Genomics Consortium"/>
            <person name="Kohler A."/>
            <person name="Kuo A."/>
            <person name="Nagy L.G."/>
            <person name="Floudas D."/>
            <person name="Copeland A."/>
            <person name="Barry K.W."/>
            <person name="Cichocki N."/>
            <person name="Veneault-Fourrey C."/>
            <person name="LaButti K."/>
            <person name="Lindquist E.A."/>
            <person name="Lipzen A."/>
            <person name="Lundell T."/>
            <person name="Morin E."/>
            <person name="Murat C."/>
            <person name="Riley R."/>
            <person name="Ohm R."/>
            <person name="Sun H."/>
            <person name="Tunlid A."/>
            <person name="Henrissat B."/>
            <person name="Grigoriev I.V."/>
            <person name="Hibbett D.S."/>
            <person name="Martin F."/>
        </authorList>
    </citation>
    <scope>NUCLEOTIDE SEQUENCE [LARGE SCALE GENOMIC DNA]</scope>
    <source>
        <strain evidence="12 13">SS14</strain>
    </source>
</reference>
<gene>
    <name evidence="12" type="ORF">M422DRAFT_55784</name>
</gene>
<dbReference type="PANTHER" id="PTHR31169">
    <property type="entry name" value="OS05G0300700 PROTEIN"/>
    <property type="match status" value="1"/>
</dbReference>
<evidence type="ECO:0000256" key="5">
    <source>
        <dbReference type="ARBA" id="ARBA00022553"/>
    </source>
</evidence>
<evidence type="ECO:0000313" key="13">
    <source>
        <dbReference type="Proteomes" id="UP000054279"/>
    </source>
</evidence>
<feature type="region of interest" description="Disordered" evidence="10">
    <location>
        <begin position="464"/>
        <end position="491"/>
    </location>
</feature>
<dbReference type="PANTHER" id="PTHR31169:SF8">
    <property type="entry name" value="ZINC-FINGER DOMAIN OF MONOAMINE-OXIDASE A REPRESSOR R1 PROTEIN"/>
    <property type="match status" value="1"/>
</dbReference>
<evidence type="ECO:0000256" key="2">
    <source>
        <dbReference type="ARBA" id="ARBA00004496"/>
    </source>
</evidence>
<keyword evidence="7" id="KW-0805">Transcription regulation</keyword>
<feature type="region of interest" description="Disordered" evidence="10">
    <location>
        <begin position="375"/>
        <end position="436"/>
    </location>
</feature>
<protein>
    <recommendedName>
        <fullName evidence="11">Zinc-finger domain-containing protein</fullName>
    </recommendedName>
</protein>
<keyword evidence="5" id="KW-0597">Phosphoprotein</keyword>
<evidence type="ECO:0000256" key="3">
    <source>
        <dbReference type="ARBA" id="ARBA00022490"/>
    </source>
</evidence>
<organism evidence="12 13">
    <name type="scientific">Sphaerobolus stellatus (strain SS14)</name>
    <dbReference type="NCBI Taxonomy" id="990650"/>
    <lineage>
        <taxon>Eukaryota</taxon>
        <taxon>Fungi</taxon>
        <taxon>Dikarya</taxon>
        <taxon>Basidiomycota</taxon>
        <taxon>Agaricomycotina</taxon>
        <taxon>Agaricomycetes</taxon>
        <taxon>Phallomycetidae</taxon>
        <taxon>Geastrales</taxon>
        <taxon>Sphaerobolaceae</taxon>
        <taxon>Sphaerobolus</taxon>
    </lineage>
</organism>
<dbReference type="GO" id="GO:0005737">
    <property type="term" value="C:cytoplasm"/>
    <property type="evidence" value="ECO:0007669"/>
    <property type="project" value="UniProtKB-SubCell"/>
</dbReference>
<keyword evidence="3" id="KW-0963">Cytoplasm</keyword>
<dbReference type="AlphaFoldDB" id="A0A0C9TVI1"/>
<dbReference type="EMBL" id="KN837396">
    <property type="protein sequence ID" value="KIJ25829.1"/>
    <property type="molecule type" value="Genomic_DNA"/>
</dbReference>
<keyword evidence="4" id="KW-1017">Isopeptide bond</keyword>
<dbReference type="InterPro" id="IPR018866">
    <property type="entry name" value="Znf-4CXXC_R1"/>
</dbReference>
<evidence type="ECO:0000256" key="9">
    <source>
        <dbReference type="ARBA" id="ARBA00023242"/>
    </source>
</evidence>
<dbReference type="GO" id="GO:0005634">
    <property type="term" value="C:nucleus"/>
    <property type="evidence" value="ECO:0007669"/>
    <property type="project" value="UniProtKB-SubCell"/>
</dbReference>
<comment type="subcellular location">
    <subcellularLocation>
        <location evidence="2">Cytoplasm</location>
    </subcellularLocation>
    <subcellularLocation>
        <location evidence="1">Nucleus</location>
    </subcellularLocation>
</comment>
<feature type="domain" description="Zinc-finger" evidence="11">
    <location>
        <begin position="123"/>
        <end position="195"/>
    </location>
</feature>
<dbReference type="GO" id="GO:0006355">
    <property type="term" value="P:regulation of DNA-templated transcription"/>
    <property type="evidence" value="ECO:0007669"/>
    <property type="project" value="InterPro"/>
</dbReference>
<keyword evidence="9" id="KW-0539">Nucleus</keyword>
<evidence type="ECO:0000256" key="10">
    <source>
        <dbReference type="SAM" id="MobiDB-lite"/>
    </source>
</evidence>
<evidence type="ECO:0000313" key="12">
    <source>
        <dbReference type="EMBL" id="KIJ25829.1"/>
    </source>
</evidence>